<feature type="chain" id="PRO_5006131952" evidence="2">
    <location>
        <begin position="29"/>
        <end position="240"/>
    </location>
</feature>
<reference evidence="3 4" key="2">
    <citation type="submission" date="2015-10" db="EMBL/GenBank/DDBJ databases">
        <title>Draft Genome Sequence of Prosthecomicrobium hirschii ATCC 27832.</title>
        <authorList>
            <person name="Daniel J."/>
            <person name="Givan S.A."/>
            <person name="Brun Y.V."/>
            <person name="Brown P.J."/>
        </authorList>
    </citation>
    <scope>NUCLEOTIDE SEQUENCE [LARGE SCALE GENOMIC DNA]</scope>
    <source>
        <strain evidence="3 4">16</strain>
    </source>
</reference>
<keyword evidence="4" id="KW-1185">Reference proteome</keyword>
<reference evidence="3 4" key="1">
    <citation type="submission" date="2015-09" db="EMBL/GenBank/DDBJ databases">
        <authorList>
            <person name="Jackson K.R."/>
            <person name="Lunt B.L."/>
            <person name="Fisher J.N.B."/>
            <person name="Gardner A.V."/>
            <person name="Bailey M.E."/>
            <person name="Deus L.M."/>
            <person name="Earl A.S."/>
            <person name="Gibby P.D."/>
            <person name="Hartmann K.A."/>
            <person name="Liu J.E."/>
            <person name="Manci A.M."/>
            <person name="Nielsen D.A."/>
            <person name="Solomon M.B."/>
            <person name="Breakwell D.P."/>
            <person name="Burnett S.H."/>
            <person name="Grose J.H."/>
        </authorList>
    </citation>
    <scope>NUCLEOTIDE SEQUENCE [LARGE SCALE GENOMIC DNA]</scope>
    <source>
        <strain evidence="3 4">16</strain>
    </source>
</reference>
<keyword evidence="2" id="KW-0732">Signal</keyword>
<evidence type="ECO:0000256" key="1">
    <source>
        <dbReference type="SAM" id="MobiDB-lite"/>
    </source>
</evidence>
<evidence type="ECO:0000313" key="3">
    <source>
        <dbReference type="EMBL" id="KPL51223.1"/>
    </source>
</evidence>
<dbReference type="Proteomes" id="UP000048984">
    <property type="component" value="Unassembled WGS sequence"/>
</dbReference>
<dbReference type="AlphaFoldDB" id="A0A0P6VZH4"/>
<evidence type="ECO:0000256" key="2">
    <source>
        <dbReference type="SAM" id="SignalP"/>
    </source>
</evidence>
<sequence>MHARLFHPGFGVMPVRFCLSVLLGAALAGCSDETGFAGAAAAATAESAGPAAAPPADRSPAAAQPATTPTGIVPAGAAPTGRRFPVEGTWIWADGGRWLPARNVGCRESQAKLSLKPHAIEVTAGAWHHAAFTVIEWHADAADRVRLRLEEKTSLGRRRLLVTLNLAEPGFVRFADATDERGRPLAGYRERDGREIGPEEDRAMLAKAFTLIRCAGSSPAPDATALLRGATPGERLRVIR</sequence>
<dbReference type="RefSeq" id="WP_054357386.1">
    <property type="nucleotide sequence ID" value="NZ_LJYW01000001.1"/>
</dbReference>
<feature type="signal peptide" evidence="2">
    <location>
        <begin position="1"/>
        <end position="28"/>
    </location>
</feature>
<protein>
    <submittedName>
        <fullName evidence="3">Uncharacterized protein</fullName>
    </submittedName>
</protein>
<comment type="caution">
    <text evidence="3">The sequence shown here is derived from an EMBL/GenBank/DDBJ whole genome shotgun (WGS) entry which is preliminary data.</text>
</comment>
<organism evidence="3 4">
    <name type="scientific">Prosthecodimorpha hirschii</name>
    <dbReference type="NCBI Taxonomy" id="665126"/>
    <lineage>
        <taxon>Bacteria</taxon>
        <taxon>Pseudomonadati</taxon>
        <taxon>Pseudomonadota</taxon>
        <taxon>Alphaproteobacteria</taxon>
        <taxon>Hyphomicrobiales</taxon>
        <taxon>Ancalomicrobiaceae</taxon>
        <taxon>Prosthecodimorpha</taxon>
    </lineage>
</organism>
<gene>
    <name evidence="3" type="ORF">ABB55_02480</name>
</gene>
<dbReference type="EMBL" id="LJYW01000001">
    <property type="protein sequence ID" value="KPL51223.1"/>
    <property type="molecule type" value="Genomic_DNA"/>
</dbReference>
<evidence type="ECO:0000313" key="4">
    <source>
        <dbReference type="Proteomes" id="UP000048984"/>
    </source>
</evidence>
<proteinExistence type="predicted"/>
<accession>A0A0P6VZH4</accession>
<name>A0A0P6VZH4_9HYPH</name>
<feature type="region of interest" description="Disordered" evidence="1">
    <location>
        <begin position="49"/>
        <end position="80"/>
    </location>
</feature>
<feature type="compositionally biased region" description="Low complexity" evidence="1">
    <location>
        <begin position="49"/>
        <end position="70"/>
    </location>
</feature>
<dbReference type="PROSITE" id="PS51257">
    <property type="entry name" value="PROKAR_LIPOPROTEIN"/>
    <property type="match status" value="1"/>
</dbReference>